<feature type="domain" description="N-acetylmuramidase" evidence="1">
    <location>
        <begin position="116"/>
        <end position="281"/>
    </location>
</feature>
<evidence type="ECO:0000313" key="3">
    <source>
        <dbReference type="Proteomes" id="UP000266313"/>
    </source>
</evidence>
<dbReference type="Proteomes" id="UP000266313">
    <property type="component" value="Chromosome"/>
</dbReference>
<dbReference type="SUPFAM" id="SSF47090">
    <property type="entry name" value="PGBD-like"/>
    <property type="match status" value="1"/>
</dbReference>
<evidence type="ECO:0000259" key="1">
    <source>
        <dbReference type="Pfam" id="PF11860"/>
    </source>
</evidence>
<organism evidence="2 3">
    <name type="scientific">Methylocaldum marinum</name>
    <dbReference type="NCBI Taxonomy" id="1432792"/>
    <lineage>
        <taxon>Bacteria</taxon>
        <taxon>Pseudomonadati</taxon>
        <taxon>Pseudomonadota</taxon>
        <taxon>Gammaproteobacteria</taxon>
        <taxon>Methylococcales</taxon>
        <taxon>Methylococcaceae</taxon>
        <taxon>Methylocaldum</taxon>
    </lineage>
</organism>
<dbReference type="RefSeq" id="WP_119632689.1">
    <property type="nucleotide sequence ID" value="NZ_AP017928.1"/>
</dbReference>
<dbReference type="Gene3D" id="1.10.101.10">
    <property type="entry name" value="PGBD-like superfamily/PGBD"/>
    <property type="match status" value="1"/>
</dbReference>
<dbReference type="InterPro" id="IPR024408">
    <property type="entry name" value="Muramidase"/>
</dbReference>
<sequence length="285" mass="32015">MDKIQKSVGRGCINRSEDVKLIQQMLNSAICSIKLEENGKLNQNTIAAIDYFQRLYLGIKPDGRISPTGPTFTALELKYQKPYCETYSIALPASNNGSKLTAGDFDMAAKKLGCEEACIRAVTDVESKGGGFFPCGKPKILFEAHIFSKKTFHLFDKGYPDISSLKWNKALYVGGEAEYRRLEKAMTINRQAALESTSWGLFQIMGFNYSASGFSSVEDYIQAMFESEGKQLLAFVTYISRTGLVAYLKSKDWKSFARAYNGSKYAENKYDTKLEVAYKKYNIKK</sequence>
<dbReference type="OrthoDB" id="1523598at2"/>
<proteinExistence type="predicted"/>
<dbReference type="AlphaFoldDB" id="A0A250KQK1"/>
<dbReference type="Pfam" id="PF11860">
    <property type="entry name" value="Muramidase"/>
    <property type="match status" value="1"/>
</dbReference>
<dbReference type="KEGG" id="mmai:sS8_1986"/>
<gene>
    <name evidence="2" type="ORF">sS8_1986</name>
</gene>
<reference evidence="2 3" key="1">
    <citation type="submission" date="2016-12" db="EMBL/GenBank/DDBJ databases">
        <title>Genome sequencing of Methylocaldum marinum.</title>
        <authorList>
            <person name="Takeuchi M."/>
            <person name="Kamagata Y."/>
            <person name="Hiraoka S."/>
            <person name="Oshima K."/>
            <person name="Hattori M."/>
            <person name="Iwasaki W."/>
        </authorList>
    </citation>
    <scope>NUCLEOTIDE SEQUENCE [LARGE SCALE GENOMIC DNA]</scope>
    <source>
        <strain evidence="2 3">S8</strain>
    </source>
</reference>
<accession>A0A250KQK1</accession>
<protein>
    <recommendedName>
        <fullName evidence="1">N-acetylmuramidase domain-containing protein</fullName>
    </recommendedName>
</protein>
<dbReference type="InterPro" id="IPR036365">
    <property type="entry name" value="PGBD-like_sf"/>
</dbReference>
<evidence type="ECO:0000313" key="2">
    <source>
        <dbReference type="EMBL" id="BBA33940.1"/>
    </source>
</evidence>
<dbReference type="EMBL" id="AP017928">
    <property type="protein sequence ID" value="BBA33940.1"/>
    <property type="molecule type" value="Genomic_DNA"/>
</dbReference>
<dbReference type="InterPro" id="IPR036366">
    <property type="entry name" value="PGBDSf"/>
</dbReference>
<name>A0A250KQK1_9GAMM</name>
<keyword evidence="3" id="KW-1185">Reference proteome</keyword>